<dbReference type="Gene3D" id="1.10.10.10">
    <property type="entry name" value="Winged helix-like DNA-binding domain superfamily/Winged helix DNA-binding domain"/>
    <property type="match status" value="1"/>
</dbReference>
<dbReference type="SUPFAM" id="SSF46894">
    <property type="entry name" value="C-terminal effector domain of the bipartite response regulators"/>
    <property type="match status" value="1"/>
</dbReference>
<evidence type="ECO:0008006" key="3">
    <source>
        <dbReference type="Google" id="ProtNLM"/>
    </source>
</evidence>
<dbReference type="RefSeq" id="WP_015036892.1">
    <property type="nucleotide sequence ID" value="NZ_CP029197.1"/>
</dbReference>
<dbReference type="KEGG" id="sve:SVEN_5711"/>
<dbReference type="PATRIC" id="fig|953739.5.peg.933"/>
<dbReference type="Proteomes" id="UP000006854">
    <property type="component" value="Chromosome"/>
</dbReference>
<gene>
    <name evidence="1" type="ordered locus">SVEN_5711</name>
</gene>
<sequence>MRPLWDLPDWMPRTGETLPRPCGQDFDAVRVAADLAVPALTALGSNAGPVLANHTTRTYFFLVKPGSVLPGRWTLGVRVMPRGAIIGIPPIGTTGGRDIHWAIPPGRGTTYADDLKRILTSAVPSAVMAARPGGKASVIPAASGRTATQARTRPLSPTLLAVGELLLAGHSEAQIAQALSRPLWTVRKHLTNIGRLFDAPNPARKAAALLAGGHLSPPTTQMLAPDLIPTDLAVLRVLAGIARDAELPPELRPTGRFLDYVDDLRERCGARTDPHLIALAAVWGHLPSLTNPASGKEQP</sequence>
<name>F2R9F4_STRVP</name>
<accession>F2R9F4</accession>
<keyword evidence="2" id="KW-1185">Reference proteome</keyword>
<dbReference type="HOGENOM" id="CLU_930415_0_0_11"/>
<dbReference type="InterPro" id="IPR036388">
    <property type="entry name" value="WH-like_DNA-bd_sf"/>
</dbReference>
<proteinExistence type="predicted"/>
<dbReference type="GO" id="GO:0003677">
    <property type="term" value="F:DNA binding"/>
    <property type="evidence" value="ECO:0007669"/>
    <property type="project" value="InterPro"/>
</dbReference>
<dbReference type="GeneID" id="51866264"/>
<dbReference type="AlphaFoldDB" id="F2R9F4"/>
<evidence type="ECO:0000313" key="1">
    <source>
        <dbReference type="EMBL" id="CCA58997.1"/>
    </source>
</evidence>
<dbReference type="STRING" id="953739.SVEN_5711"/>
<evidence type="ECO:0000313" key="2">
    <source>
        <dbReference type="Proteomes" id="UP000006854"/>
    </source>
</evidence>
<dbReference type="InterPro" id="IPR016032">
    <property type="entry name" value="Sig_transdc_resp-reg_C-effctor"/>
</dbReference>
<protein>
    <recommendedName>
        <fullName evidence="3">DNA-binding protein</fullName>
    </recommendedName>
</protein>
<dbReference type="EMBL" id="FR845719">
    <property type="protein sequence ID" value="CCA58997.1"/>
    <property type="molecule type" value="Genomic_DNA"/>
</dbReference>
<dbReference type="eggNOG" id="ENOG5032KC7">
    <property type="taxonomic scope" value="Bacteria"/>
</dbReference>
<organism evidence="1 2">
    <name type="scientific">Streptomyces venezuelae (strain ATCC 10712 / CBS 650.69 / DSM 40230 / JCM 4526 / NBRC 13096 / PD 04745)</name>
    <dbReference type="NCBI Taxonomy" id="953739"/>
    <lineage>
        <taxon>Bacteria</taxon>
        <taxon>Bacillati</taxon>
        <taxon>Actinomycetota</taxon>
        <taxon>Actinomycetes</taxon>
        <taxon>Kitasatosporales</taxon>
        <taxon>Streptomycetaceae</taxon>
        <taxon>Streptomyces</taxon>
    </lineage>
</organism>
<reference evidence="1 2" key="1">
    <citation type="journal article" date="2011" name="BMC Genomics">
        <title>Genome-wide analysis of the role of GlnR in Streptomyces venezuelae provides new insights into global nitrogen regulation in actinomycetes.</title>
        <authorList>
            <person name="Pullan S.T."/>
            <person name="Bibb M.J."/>
            <person name="Merrick M."/>
        </authorList>
    </citation>
    <scope>NUCLEOTIDE SEQUENCE [LARGE SCALE GENOMIC DNA]</scope>
    <source>
        <strain evidence="1">ATCC 10712</strain>
    </source>
</reference>
<dbReference type="GO" id="GO:0006355">
    <property type="term" value="P:regulation of DNA-templated transcription"/>
    <property type="evidence" value="ECO:0007669"/>
    <property type="project" value="InterPro"/>
</dbReference>